<dbReference type="Gene3D" id="3.30.70.1430">
    <property type="entry name" value="Multidrug efflux transporter AcrB pore domain"/>
    <property type="match status" value="2"/>
</dbReference>
<keyword evidence="1" id="KW-0472">Membrane</keyword>
<dbReference type="PRINTS" id="PR00702">
    <property type="entry name" value="ACRIFLAVINRP"/>
</dbReference>
<dbReference type="SUPFAM" id="SSF82714">
    <property type="entry name" value="Multidrug efflux transporter AcrB TolC docking domain, DN and DC subdomains"/>
    <property type="match status" value="2"/>
</dbReference>
<dbReference type="SUPFAM" id="SSF82866">
    <property type="entry name" value="Multidrug efflux transporter AcrB transmembrane domain"/>
    <property type="match status" value="2"/>
</dbReference>
<proteinExistence type="predicted"/>
<dbReference type="PANTHER" id="PTHR32063:SF19">
    <property type="entry name" value="CATION EFFLUX SYSTEM PROTEIN CUSA"/>
    <property type="match status" value="1"/>
</dbReference>
<dbReference type="GO" id="GO:0005886">
    <property type="term" value="C:plasma membrane"/>
    <property type="evidence" value="ECO:0007669"/>
    <property type="project" value="TreeGrafter"/>
</dbReference>
<evidence type="ECO:0000256" key="1">
    <source>
        <dbReference type="SAM" id="Phobius"/>
    </source>
</evidence>
<gene>
    <name evidence="2" type="ORF">JBKA6_0067</name>
</gene>
<feature type="transmembrane region" description="Helical" evidence="1">
    <location>
        <begin position="448"/>
        <end position="472"/>
    </location>
</feature>
<sequence length="1168" mass="130758">MFGLSSIYIIFEEDVEFYWSRSRILEKLNSLPNGLLPTDTQPALGPDATGLGQIFWYTLEGRNDKGKPTGGWDLQELRSIQDYYVKYGLSSVSGVSEIASIGGFVKEYQVDINVSAMKAHNISLMEVVKSVKNANRDVGAKTIEINKVEYLVRGLGYIKKIDDIEQAVVKVDNNIPLRIKDIAKVSLGPTTRRGVLDKSGSEAVGGVVISRFGANPMEVIKNIKKKIDEISTGLPTKKLSNGDISKITIVPFYDRSTLIQETLNTLEEALSLEVLITILVVIIMMLNFNISIIVSSLLPLSILMVFIAMKYTGVDANIVALSGIAIAIGTMVDMGIILSENILRHLRINQKELNKENIIKIIYKASTEVSPAILTAVLITIISFIPIFSMEAAEGKLFRPLAYTKTYALIASLLVCLIAIPSVSYVLFRLKFSKYLYEKNSMKIIMNILLSIVGLYITFSYTVLGGISIMLFSVLGILKQRYTENKFLNKTNIIISVSLVTYILSNYWSPLGLNAEIYKNFLFVSIVISFILGAFLVFIKYYENMLNWALDNKKKFLSIPVFIVVLGITIWLGFSKVFFVIPKSLDLIGYNIRINPIWSMLNHTFPGTQKEFMPSLDEGSFLLMPTSMPHSGIEENTEILKKLDIATTNIPEVKESIGKAGRIESPLDPSPISMYENIINYKDEYALDEHRKALKFATDENGLFLRKNDKPPIKSGSDVDIEDLILDDNGTHYRQWRDKIKSKDDIWKEIVNSTRIPGVTSAPKLQPIETRLIMLQTGIPAPIGIAVKGPDIETIEKFALELESIIKEVPSVKKESVFTQRITGKPYIELDINRIAISRYGLTVEDIQQYVEIAIGGMKLGNTVEGRERYPIRVRYPRENRDSPESIGEILVSTKNGTKIPLSRLVDIKYKQGPPVIKSEDTFLVGYVLLDKEDGFAEVNSVDDADKIIREKISDSSLKVPQGVSYRFIGNYENQMRAEKKLSLIIPLIFLIIFVILYFQFSSISTSLMVFSGIAVAFSGGFLMIWLYGQEWFLNFSIFDNNIRDIFQIRTINLSVAVWVGFIALFGIATDDGVVMATYLEQSFKGKSLKDISEIRKCVIQAGKKRIRPCLMTTATTLLALLPILTSSGKGSDIMIPMAIPSFGGMSIAIITLFVVPVLYSMWKEKNI</sequence>
<keyword evidence="1" id="KW-1133">Transmembrane helix</keyword>
<feature type="transmembrane region" description="Helical" evidence="1">
    <location>
        <begin position="293"/>
        <end position="312"/>
    </location>
</feature>
<feature type="transmembrane region" description="Helical" evidence="1">
    <location>
        <begin position="521"/>
        <end position="539"/>
    </location>
</feature>
<feature type="transmembrane region" description="Helical" evidence="1">
    <location>
        <begin position="1134"/>
        <end position="1160"/>
    </location>
</feature>
<evidence type="ECO:0000313" key="2">
    <source>
        <dbReference type="EMBL" id="BAV94080.1"/>
    </source>
</evidence>
<organism evidence="2 3">
    <name type="scientific">Ichthyobacterium seriolicida</name>
    <dbReference type="NCBI Taxonomy" id="242600"/>
    <lineage>
        <taxon>Bacteria</taxon>
        <taxon>Pseudomonadati</taxon>
        <taxon>Bacteroidota</taxon>
        <taxon>Flavobacteriia</taxon>
        <taxon>Flavobacteriales</taxon>
        <taxon>Ichthyobacteriaceae</taxon>
        <taxon>Ichthyobacterium</taxon>
    </lineage>
</organism>
<dbReference type="Pfam" id="PF00873">
    <property type="entry name" value="ACR_tran"/>
    <property type="match status" value="3"/>
</dbReference>
<feature type="transmembrane region" description="Helical" evidence="1">
    <location>
        <begin position="369"/>
        <end position="388"/>
    </location>
</feature>
<name>A0A1J1E975_9FLAO</name>
<protein>
    <submittedName>
        <fullName evidence="2">Cation efflux system protein CusA</fullName>
    </submittedName>
</protein>
<feature type="transmembrane region" description="Helical" evidence="1">
    <location>
        <begin position="982"/>
        <end position="1001"/>
    </location>
</feature>
<dbReference type="SUPFAM" id="SSF82693">
    <property type="entry name" value="Multidrug efflux transporter AcrB pore domain, PN1, PN2, PC1 and PC2 subdomains"/>
    <property type="match status" value="1"/>
</dbReference>
<feature type="transmembrane region" description="Helical" evidence="1">
    <location>
        <begin position="1049"/>
        <end position="1069"/>
    </location>
</feature>
<dbReference type="EMBL" id="AP014564">
    <property type="protein sequence ID" value="BAV94080.1"/>
    <property type="molecule type" value="Genomic_DNA"/>
</dbReference>
<evidence type="ECO:0000313" key="3">
    <source>
        <dbReference type="Proteomes" id="UP000243197"/>
    </source>
</evidence>
<feature type="transmembrane region" description="Helical" evidence="1">
    <location>
        <begin position="318"/>
        <end position="338"/>
    </location>
</feature>
<feature type="transmembrane region" description="Helical" evidence="1">
    <location>
        <begin position="408"/>
        <end position="428"/>
    </location>
</feature>
<feature type="transmembrane region" description="Helical" evidence="1">
    <location>
        <begin position="492"/>
        <end position="509"/>
    </location>
</feature>
<dbReference type="Gene3D" id="3.30.70.1320">
    <property type="entry name" value="Multidrug efflux transporter AcrB pore domain like"/>
    <property type="match status" value="1"/>
</dbReference>
<keyword evidence="3" id="KW-1185">Reference proteome</keyword>
<dbReference type="Proteomes" id="UP000243197">
    <property type="component" value="Chromosome"/>
</dbReference>
<dbReference type="Gene3D" id="3.30.2090.10">
    <property type="entry name" value="Multidrug efflux transporter AcrB TolC docking domain, DN and DC subdomains"/>
    <property type="match status" value="2"/>
</dbReference>
<keyword evidence="1" id="KW-0812">Transmembrane</keyword>
<dbReference type="GO" id="GO:0042910">
    <property type="term" value="F:xenobiotic transmembrane transporter activity"/>
    <property type="evidence" value="ECO:0007669"/>
    <property type="project" value="TreeGrafter"/>
</dbReference>
<accession>A0A1J1E975</accession>
<dbReference type="InterPro" id="IPR001036">
    <property type="entry name" value="Acrflvin-R"/>
</dbReference>
<dbReference type="KEGG" id="ise:JBKA6_0067"/>
<dbReference type="InterPro" id="IPR027463">
    <property type="entry name" value="AcrB_DN_DC_subdom"/>
</dbReference>
<dbReference type="PANTHER" id="PTHR32063">
    <property type="match status" value="1"/>
</dbReference>
<dbReference type="Gene3D" id="1.20.1640.10">
    <property type="entry name" value="Multidrug efflux transporter AcrB transmembrane domain"/>
    <property type="match status" value="3"/>
</dbReference>
<feature type="transmembrane region" description="Helical" evidence="1">
    <location>
        <begin position="1007"/>
        <end position="1028"/>
    </location>
</feature>
<reference evidence="2 3" key="1">
    <citation type="submission" date="2014-03" db="EMBL/GenBank/DDBJ databases">
        <title>complete genome sequence of Flavobacteriaceae bacterium JBKA-6.</title>
        <authorList>
            <person name="Takano T."/>
            <person name="Nakamura Y."/>
            <person name="Takuma S."/>
            <person name="Yasuike M."/>
            <person name="Matsuyama T."/>
            <person name="Sakai T."/>
            <person name="Fujiwara A."/>
            <person name="Kimoto K."/>
            <person name="Fukuda Y."/>
            <person name="Kondo H."/>
            <person name="Hirono I."/>
            <person name="Nakayasu C."/>
        </authorList>
    </citation>
    <scope>NUCLEOTIDE SEQUENCE [LARGE SCALE GENOMIC DNA]</scope>
    <source>
        <strain evidence="2 3">JBKA-6</strain>
    </source>
</reference>
<feature type="transmembrane region" description="Helical" evidence="1">
    <location>
        <begin position="559"/>
        <end position="581"/>
    </location>
</feature>
<dbReference type="Gene3D" id="3.30.70.1440">
    <property type="entry name" value="Multidrug efflux transporter AcrB pore domain"/>
    <property type="match status" value="1"/>
</dbReference>
<dbReference type="AlphaFoldDB" id="A0A1J1E975"/>